<dbReference type="GO" id="GO:0019171">
    <property type="term" value="F:(3R)-hydroxyacyl-[acyl-carrier-protein] dehydratase activity"/>
    <property type="evidence" value="ECO:0007669"/>
    <property type="project" value="TreeGrafter"/>
</dbReference>
<dbReference type="InterPro" id="IPR050965">
    <property type="entry name" value="UPF0336/Enoyl-CoA_hydratase"/>
</dbReference>
<evidence type="ECO:0000313" key="3">
    <source>
        <dbReference type="EMBL" id="AXI08179.1"/>
    </source>
</evidence>
<reference evidence="4" key="1">
    <citation type="submission" date="2017-11" db="EMBL/GenBank/DDBJ databases">
        <authorList>
            <person name="Zhu W."/>
        </authorList>
    </citation>
    <scope>NUCLEOTIDE SEQUENCE [LARGE SCALE GENOMIC DNA]</scope>
    <source>
        <strain evidence="4">160</strain>
    </source>
</reference>
<feature type="domain" description="MaoC-like" evidence="2">
    <location>
        <begin position="10"/>
        <end position="108"/>
    </location>
</feature>
<dbReference type="CDD" id="cd03449">
    <property type="entry name" value="R_hydratase"/>
    <property type="match status" value="1"/>
</dbReference>
<evidence type="ECO:0000259" key="2">
    <source>
        <dbReference type="Pfam" id="PF01575"/>
    </source>
</evidence>
<dbReference type="PANTHER" id="PTHR43437">
    <property type="entry name" value="HYDROXYACYL-THIOESTER DEHYDRATASE TYPE 2, MITOCHONDRIAL-RELATED"/>
    <property type="match status" value="1"/>
</dbReference>
<dbReference type="KEGG" id="ocn:CUC15_04015"/>
<dbReference type="EMBL" id="CP024848">
    <property type="protein sequence ID" value="AXI08179.1"/>
    <property type="molecule type" value="Genomic_DNA"/>
</dbReference>
<name>A0A345PDU9_9BACI</name>
<organism evidence="3 4">
    <name type="scientific">Oceanobacillus zhaokaii</name>
    <dbReference type="NCBI Taxonomy" id="2052660"/>
    <lineage>
        <taxon>Bacteria</taxon>
        <taxon>Bacillati</taxon>
        <taxon>Bacillota</taxon>
        <taxon>Bacilli</taxon>
        <taxon>Bacillales</taxon>
        <taxon>Bacillaceae</taxon>
        <taxon>Oceanobacillus</taxon>
    </lineage>
</organism>
<dbReference type="Proteomes" id="UP000253908">
    <property type="component" value="Chromosome"/>
</dbReference>
<keyword evidence="1" id="KW-0456">Lyase</keyword>
<dbReference type="Pfam" id="PF01575">
    <property type="entry name" value="MaoC_dehydratas"/>
    <property type="match status" value="1"/>
</dbReference>
<dbReference type="SUPFAM" id="SSF54637">
    <property type="entry name" value="Thioesterase/thiol ester dehydrase-isomerase"/>
    <property type="match status" value="1"/>
</dbReference>
<sequence length="142" mass="15659">MEVYQVEFSIGQSASFSRTVTETDITLFAGLSGDYNPIHVDKEYAKQTFFGERISHGLLTASFLSRLLGMHLPGPGSIYVSQTLNFTKPVYIGDTITALAEVIKIDKEKRLLTLKTTCVNQAGSIVLDGEGVMKLPKKENNR</sequence>
<evidence type="ECO:0000313" key="4">
    <source>
        <dbReference type="Proteomes" id="UP000253908"/>
    </source>
</evidence>
<accession>A0A345PDU9</accession>
<dbReference type="GO" id="GO:0006633">
    <property type="term" value="P:fatty acid biosynthetic process"/>
    <property type="evidence" value="ECO:0007669"/>
    <property type="project" value="TreeGrafter"/>
</dbReference>
<protein>
    <submittedName>
        <fullName evidence="3">Enoyl-CoA hydratase</fullName>
    </submittedName>
</protein>
<keyword evidence="4" id="KW-1185">Reference proteome</keyword>
<dbReference type="AlphaFoldDB" id="A0A345PDU9"/>
<gene>
    <name evidence="3" type="ORF">CUC15_04015</name>
</gene>
<dbReference type="FunFam" id="3.10.129.10:FF:000042">
    <property type="entry name" value="MaoC domain protein dehydratase"/>
    <property type="match status" value="1"/>
</dbReference>
<evidence type="ECO:0000256" key="1">
    <source>
        <dbReference type="ARBA" id="ARBA00023239"/>
    </source>
</evidence>
<dbReference type="Gene3D" id="3.10.129.10">
    <property type="entry name" value="Hotdog Thioesterase"/>
    <property type="match status" value="1"/>
</dbReference>
<dbReference type="InterPro" id="IPR029069">
    <property type="entry name" value="HotDog_dom_sf"/>
</dbReference>
<dbReference type="PANTHER" id="PTHR43437:SF3">
    <property type="entry name" value="HYDROXYACYL-THIOESTER DEHYDRATASE TYPE 2, MITOCHONDRIAL"/>
    <property type="match status" value="1"/>
</dbReference>
<dbReference type="InterPro" id="IPR002539">
    <property type="entry name" value="MaoC-like_dom"/>
</dbReference>
<proteinExistence type="predicted"/>
<dbReference type="OrthoDB" id="9801625at2"/>